<dbReference type="AlphaFoldDB" id="A0AAD7JDX5"/>
<gene>
    <name evidence="1" type="ORF">DFH07DRAFT_939447</name>
</gene>
<protein>
    <submittedName>
        <fullName evidence="1">Uncharacterized protein</fullName>
    </submittedName>
</protein>
<proteinExistence type="predicted"/>
<sequence length="138" mass="15103">MSKFDVLGGNGTSKAGAYQISTKSGGRIKSYGATAEPAEELRSRFFLRHDRRQSISTNSLSFGDFLGSFYSHDSALLSGMEFGAHSTPVIHATYPCYGSGFFSESLGFGILPDEFSGEPIPSWPDDEWPCMSKYFISK</sequence>
<accession>A0AAD7JDX5</accession>
<feature type="non-terminal residue" evidence="1">
    <location>
        <position position="138"/>
    </location>
</feature>
<name>A0AAD7JDX5_9AGAR</name>
<organism evidence="1 2">
    <name type="scientific">Mycena maculata</name>
    <dbReference type="NCBI Taxonomy" id="230809"/>
    <lineage>
        <taxon>Eukaryota</taxon>
        <taxon>Fungi</taxon>
        <taxon>Dikarya</taxon>
        <taxon>Basidiomycota</taxon>
        <taxon>Agaricomycotina</taxon>
        <taxon>Agaricomycetes</taxon>
        <taxon>Agaricomycetidae</taxon>
        <taxon>Agaricales</taxon>
        <taxon>Marasmiineae</taxon>
        <taxon>Mycenaceae</taxon>
        <taxon>Mycena</taxon>
    </lineage>
</organism>
<evidence type="ECO:0000313" key="2">
    <source>
        <dbReference type="Proteomes" id="UP001215280"/>
    </source>
</evidence>
<reference evidence="1" key="1">
    <citation type="submission" date="2023-03" db="EMBL/GenBank/DDBJ databases">
        <title>Massive genome expansion in bonnet fungi (Mycena s.s.) driven by repeated elements and novel gene families across ecological guilds.</title>
        <authorList>
            <consortium name="Lawrence Berkeley National Laboratory"/>
            <person name="Harder C.B."/>
            <person name="Miyauchi S."/>
            <person name="Viragh M."/>
            <person name="Kuo A."/>
            <person name="Thoen E."/>
            <person name="Andreopoulos B."/>
            <person name="Lu D."/>
            <person name="Skrede I."/>
            <person name="Drula E."/>
            <person name="Henrissat B."/>
            <person name="Morin E."/>
            <person name="Kohler A."/>
            <person name="Barry K."/>
            <person name="LaButti K."/>
            <person name="Morin E."/>
            <person name="Salamov A."/>
            <person name="Lipzen A."/>
            <person name="Mereny Z."/>
            <person name="Hegedus B."/>
            <person name="Baldrian P."/>
            <person name="Stursova M."/>
            <person name="Weitz H."/>
            <person name="Taylor A."/>
            <person name="Grigoriev I.V."/>
            <person name="Nagy L.G."/>
            <person name="Martin F."/>
            <person name="Kauserud H."/>
        </authorList>
    </citation>
    <scope>NUCLEOTIDE SEQUENCE</scope>
    <source>
        <strain evidence="1">CBHHK188m</strain>
    </source>
</reference>
<dbReference type="Proteomes" id="UP001215280">
    <property type="component" value="Unassembled WGS sequence"/>
</dbReference>
<comment type="caution">
    <text evidence="1">The sequence shown here is derived from an EMBL/GenBank/DDBJ whole genome shotgun (WGS) entry which is preliminary data.</text>
</comment>
<dbReference type="EMBL" id="JARJLG010000042">
    <property type="protein sequence ID" value="KAJ7762840.1"/>
    <property type="molecule type" value="Genomic_DNA"/>
</dbReference>
<keyword evidence="2" id="KW-1185">Reference proteome</keyword>
<evidence type="ECO:0000313" key="1">
    <source>
        <dbReference type="EMBL" id="KAJ7762840.1"/>
    </source>
</evidence>